<dbReference type="GO" id="GO:0016787">
    <property type="term" value="F:hydrolase activity"/>
    <property type="evidence" value="ECO:0007669"/>
    <property type="project" value="UniProtKB-KW"/>
</dbReference>
<sequence length="1126" mass="122474">MALEWIEQVTDAVKTLVPRERAARSRPRPLGQARKVAAGVYAVSTAREQISVDSMVELHLADRSSNGPDRATYRVIAVEEGHGELRVHVGPHAPEGGLWLWGTGRAAGALERSLLEAWQGLTDPGLAARLVDGRLDPVPAMVPEAGALHGDQARAHYACTTPGVRLVWGPPGTGKTTVLARAIDDLLARGKRILLVSATNIAVDNALSAVVQMRRPPAGELVRVGAPALTQIAQDDRVALPRLVQARLRTLTEQRDDVGRQLLELATSPEIRRLGELDRRLDGFDAAGYRAAYTRVQRDRHVEALTADLSRAEHRYGDVEQARDSRRSAYHNAASELAAISTARAELASASRLRAESDRLDALAAAAAGEVLSAEQRLRKARQEREAVPGGSPRTWLQYRAERSRLDKAVSARQADVAPVVAARDEAQRLAEQHRTLATPLITEHEQAAAPVTAEEVTRREKAVGAARNVVGEADGVLRSSGQKVARIRAALDEAIANSGATDEDRTTVDDADRAGLPPLAAERDRLAQEAAPLLTRRQTLEQHYEKLLADIDRARAGAEPTIISQARLVAATLTRFRLDATVYGTPYDAVFVDEAAAAQLPEVLLAAAKARQTVVLLGGFCQLGPVRDERKIHPASPHARWLLRNCFDLVGVTTPADALAREGCVTLRVTRRFGPHVVTLANRIAYGGLLTAPPADRPPSADDPQIVLLDTDGLGDLGRVRAPAADGGRWWLAGSVLSRALAEHHREQGESVGIITPYRAQSLATIDHLDDLGSLGGDPPVEGGTAHTFQGREFDIVVADLVEDGEVPGWSAKASMRSASSFERNGARLINVVVTRARHRVYLLTSGHAVRSARPDSTFSQLAALVDEGAIRVVRAADLLGLPAGELNEKWTPDPLLGELWEAFAGHVVAEAVFDEFGYIPAVLEAITRATSSVWLWSPWFGARQDEILPTLALARDRGVEITVFIVDDSDSVVRSQRTRGPDLDRRLAELRGVATRLTRVRQMHQKIVIIDREVMFLGSYNTLSSRDRREIMVRYRGRRFAEQLLQHERAEELARPPSCERHVTVMEARRSSSAKKGFPWSWACPTKGCPERRLLGPAATSSDRRNSPRRPAASAETGTGRPSS</sequence>
<dbReference type="InterPro" id="IPR041677">
    <property type="entry name" value="DNA2/NAM7_AAA_11"/>
</dbReference>
<feature type="region of interest" description="Disordered" evidence="6">
    <location>
        <begin position="1088"/>
        <end position="1126"/>
    </location>
</feature>
<dbReference type="EMBL" id="FLUV01002169">
    <property type="protein sequence ID" value="SBW27112.1"/>
    <property type="molecule type" value="Genomic_DNA"/>
</dbReference>
<keyword evidence="5" id="KW-0067">ATP-binding</keyword>
<comment type="similarity">
    <text evidence="1">Belongs to the DNA2/NAM7 helicase family.</text>
</comment>
<dbReference type="CDD" id="cd00138">
    <property type="entry name" value="PLDc_SF"/>
    <property type="match status" value="1"/>
</dbReference>
<gene>
    <name evidence="8" type="ORF">FDG2_5174</name>
</gene>
<name>A0A1C3PBD2_9ACTN</name>
<protein>
    <submittedName>
        <fullName evidence="8">Phospholipase D/Transphosphatidylase</fullName>
    </submittedName>
</protein>
<dbReference type="GO" id="GO:0043139">
    <property type="term" value="F:5'-3' DNA helicase activity"/>
    <property type="evidence" value="ECO:0007669"/>
    <property type="project" value="TreeGrafter"/>
</dbReference>
<dbReference type="PANTHER" id="PTHR43788:SF8">
    <property type="entry name" value="DNA-BINDING PROTEIN SMUBP-2"/>
    <property type="match status" value="1"/>
</dbReference>
<evidence type="ECO:0000256" key="1">
    <source>
        <dbReference type="ARBA" id="ARBA00007913"/>
    </source>
</evidence>
<dbReference type="InterPro" id="IPR050534">
    <property type="entry name" value="Coronavir_polyprotein_1ab"/>
</dbReference>
<evidence type="ECO:0000313" key="8">
    <source>
        <dbReference type="EMBL" id="SBW27112.1"/>
    </source>
</evidence>
<feature type="domain" description="PLD phosphodiesterase" evidence="7">
    <location>
        <begin position="1001"/>
        <end position="1028"/>
    </location>
</feature>
<dbReference type="GO" id="GO:0006793">
    <property type="term" value="P:phosphorus metabolic process"/>
    <property type="evidence" value="ECO:0007669"/>
    <property type="project" value="UniProtKB-ARBA"/>
</dbReference>
<proteinExistence type="inferred from homology"/>
<dbReference type="InterPro" id="IPR001736">
    <property type="entry name" value="PLipase_D/transphosphatidylase"/>
</dbReference>
<evidence type="ECO:0000256" key="2">
    <source>
        <dbReference type="ARBA" id="ARBA00022741"/>
    </source>
</evidence>
<evidence type="ECO:0000256" key="5">
    <source>
        <dbReference type="ARBA" id="ARBA00022840"/>
    </source>
</evidence>
<dbReference type="PANTHER" id="PTHR43788">
    <property type="entry name" value="DNA2/NAM7 HELICASE FAMILY MEMBER"/>
    <property type="match status" value="1"/>
</dbReference>
<dbReference type="InterPro" id="IPR027417">
    <property type="entry name" value="P-loop_NTPase"/>
</dbReference>
<dbReference type="AlphaFoldDB" id="A0A1C3PBD2"/>
<dbReference type="PROSITE" id="PS50035">
    <property type="entry name" value="PLD"/>
    <property type="match status" value="1"/>
</dbReference>
<accession>A0A1C3PBD2</accession>
<feature type="region of interest" description="Disordered" evidence="6">
    <location>
        <begin position="499"/>
        <end position="519"/>
    </location>
</feature>
<evidence type="ECO:0000256" key="6">
    <source>
        <dbReference type="SAM" id="MobiDB-lite"/>
    </source>
</evidence>
<organism evidence="8 9">
    <name type="scientific">Candidatus Protofrankia californiensis</name>
    <dbReference type="NCBI Taxonomy" id="1839754"/>
    <lineage>
        <taxon>Bacteria</taxon>
        <taxon>Bacillati</taxon>
        <taxon>Actinomycetota</taxon>
        <taxon>Actinomycetes</taxon>
        <taxon>Frankiales</taxon>
        <taxon>Frankiaceae</taxon>
        <taxon>Protofrankia</taxon>
    </lineage>
</organism>
<reference evidence="9" key="1">
    <citation type="submission" date="2016-02" db="EMBL/GenBank/DDBJ databases">
        <authorList>
            <person name="Wibberg D."/>
        </authorList>
    </citation>
    <scope>NUCLEOTIDE SEQUENCE [LARGE SCALE GENOMIC DNA]</scope>
</reference>
<keyword evidence="3" id="KW-0378">Hydrolase</keyword>
<dbReference type="Proteomes" id="UP000199013">
    <property type="component" value="Unassembled WGS sequence"/>
</dbReference>
<evidence type="ECO:0000256" key="4">
    <source>
        <dbReference type="ARBA" id="ARBA00022806"/>
    </source>
</evidence>
<dbReference type="GO" id="GO:0005524">
    <property type="term" value="F:ATP binding"/>
    <property type="evidence" value="ECO:0007669"/>
    <property type="project" value="UniProtKB-KW"/>
</dbReference>
<dbReference type="InterPro" id="IPR025202">
    <property type="entry name" value="PLD-like_dom"/>
</dbReference>
<keyword evidence="9" id="KW-1185">Reference proteome</keyword>
<dbReference type="SUPFAM" id="SSF52540">
    <property type="entry name" value="P-loop containing nucleoside triphosphate hydrolases"/>
    <property type="match status" value="1"/>
</dbReference>
<dbReference type="SUPFAM" id="SSF56024">
    <property type="entry name" value="Phospholipase D/nuclease"/>
    <property type="match status" value="1"/>
</dbReference>
<dbReference type="Pfam" id="PF13086">
    <property type="entry name" value="AAA_11"/>
    <property type="match status" value="2"/>
</dbReference>
<dbReference type="Gene3D" id="3.40.50.300">
    <property type="entry name" value="P-loop containing nucleotide triphosphate hydrolases"/>
    <property type="match status" value="3"/>
</dbReference>
<keyword evidence="4" id="KW-0347">Helicase</keyword>
<feature type="compositionally biased region" description="Basic and acidic residues" evidence="6">
    <location>
        <begin position="503"/>
        <end position="514"/>
    </location>
</feature>
<evidence type="ECO:0000259" key="7">
    <source>
        <dbReference type="PROSITE" id="PS50035"/>
    </source>
</evidence>
<dbReference type="InterPro" id="IPR041679">
    <property type="entry name" value="DNA2/NAM7-like_C"/>
</dbReference>
<evidence type="ECO:0000313" key="9">
    <source>
        <dbReference type="Proteomes" id="UP000199013"/>
    </source>
</evidence>
<dbReference type="Pfam" id="PF13091">
    <property type="entry name" value="PLDc_2"/>
    <property type="match status" value="1"/>
</dbReference>
<keyword evidence="2" id="KW-0547">Nucleotide-binding</keyword>
<dbReference type="Pfam" id="PF13087">
    <property type="entry name" value="AAA_12"/>
    <property type="match status" value="1"/>
</dbReference>
<evidence type="ECO:0000256" key="3">
    <source>
        <dbReference type="ARBA" id="ARBA00022801"/>
    </source>
</evidence>
<dbReference type="Gene3D" id="3.30.870.10">
    <property type="entry name" value="Endonuclease Chain A"/>
    <property type="match status" value="1"/>
</dbReference>